<name>A0ABX0FTL3_9BURK</name>
<dbReference type="InterPro" id="IPR028098">
    <property type="entry name" value="Glyco_trans_4-like_N"/>
</dbReference>
<gene>
    <name evidence="2" type="ORF">GW587_27695</name>
</gene>
<evidence type="ECO:0000313" key="3">
    <source>
        <dbReference type="Proteomes" id="UP000666369"/>
    </source>
</evidence>
<keyword evidence="3" id="KW-1185">Reference proteome</keyword>
<evidence type="ECO:0000259" key="1">
    <source>
        <dbReference type="Pfam" id="PF13579"/>
    </source>
</evidence>
<protein>
    <submittedName>
        <fullName evidence="2">Glycosyltransferase family 4 protein</fullName>
    </submittedName>
</protein>
<dbReference type="RefSeq" id="WP_166108148.1">
    <property type="nucleotide sequence ID" value="NZ_JAADJT010000016.1"/>
</dbReference>
<comment type="caution">
    <text evidence="2">The sequence shown here is derived from an EMBL/GenBank/DDBJ whole genome shotgun (WGS) entry which is preliminary data.</text>
</comment>
<feature type="domain" description="Glycosyltransferase subfamily 4-like N-terminal" evidence="1">
    <location>
        <begin position="19"/>
        <end position="192"/>
    </location>
</feature>
<dbReference type="SUPFAM" id="SSF53756">
    <property type="entry name" value="UDP-Glycosyltransferase/glycogen phosphorylase"/>
    <property type="match status" value="1"/>
</dbReference>
<evidence type="ECO:0000313" key="2">
    <source>
        <dbReference type="EMBL" id="NGZ88031.1"/>
    </source>
</evidence>
<dbReference type="EMBL" id="JAADJT010000016">
    <property type="protein sequence ID" value="NGZ88031.1"/>
    <property type="molecule type" value="Genomic_DNA"/>
</dbReference>
<dbReference type="Pfam" id="PF13692">
    <property type="entry name" value="Glyco_trans_1_4"/>
    <property type="match status" value="1"/>
</dbReference>
<accession>A0ABX0FTL3</accession>
<sequence length="380" mass="42053">MNILFLSHSPIGGTFVVGSHHMAKGYASQGHQVTHLSPPVTPAHLSLVRKPFERERLLRWWRGGKTIHGVRDLIPFAPLTWGMARRLGAPYERYGRALYGSAMRLLQRAGAGEPDLIFIDEPRLGYLLRAFPRARVVYRPTDLYAQIRNDPSIDDAERAVIARADAFIATSEPVAEHIRAMGARDVLVLENGVDLAHFTNGPDYDVEARLPPAPRAVYAGALDHRFGVDSLMAAAKDHPTMSFVVIGPGSKAINSVLQQLPNVTLLGAVEYDQLPSYLRRCQLALLPLSDDPSNRGRSPMKIFEYASLGLTVVATQTEELSRRALPFLRVARSPHDFSFQVAQILSDGLLSHRDEAIAFATKQNWLQKCQEALSHSMKAA</sequence>
<dbReference type="PANTHER" id="PTHR12526:SF600">
    <property type="entry name" value="GLYCOSYL TRANSFERASE GROUP 1"/>
    <property type="match status" value="1"/>
</dbReference>
<dbReference type="Pfam" id="PF13579">
    <property type="entry name" value="Glyco_trans_4_4"/>
    <property type="match status" value="1"/>
</dbReference>
<reference evidence="3" key="1">
    <citation type="submission" date="2023-07" db="EMBL/GenBank/DDBJ databases">
        <title>Duganella aceri sp. nov., isolated from tree sap.</title>
        <authorList>
            <person name="Kim I.S."/>
        </authorList>
    </citation>
    <scope>NUCLEOTIDE SEQUENCE [LARGE SCALE GENOMIC DNA]</scope>
    <source>
        <strain evidence="3">SAP-35</strain>
    </source>
</reference>
<dbReference type="Gene3D" id="3.40.50.2000">
    <property type="entry name" value="Glycogen Phosphorylase B"/>
    <property type="match status" value="2"/>
</dbReference>
<dbReference type="PANTHER" id="PTHR12526">
    <property type="entry name" value="GLYCOSYLTRANSFERASE"/>
    <property type="match status" value="1"/>
</dbReference>
<dbReference type="Proteomes" id="UP000666369">
    <property type="component" value="Unassembled WGS sequence"/>
</dbReference>
<proteinExistence type="predicted"/>
<organism evidence="2 3">
    <name type="scientific">Duganella aceris</name>
    <dbReference type="NCBI Taxonomy" id="2703883"/>
    <lineage>
        <taxon>Bacteria</taxon>
        <taxon>Pseudomonadati</taxon>
        <taxon>Pseudomonadota</taxon>
        <taxon>Betaproteobacteria</taxon>
        <taxon>Burkholderiales</taxon>
        <taxon>Oxalobacteraceae</taxon>
        <taxon>Telluria group</taxon>
        <taxon>Duganella</taxon>
    </lineage>
</organism>